<name>A0AAW9PUZ5_9CYAN</name>
<gene>
    <name evidence="1" type="ORF">V2H45_15310</name>
</gene>
<proteinExistence type="predicted"/>
<reference evidence="1" key="1">
    <citation type="submission" date="2024-01" db="EMBL/GenBank/DDBJ databases">
        <title>Bank of Algae and Cyanobacteria of the Azores (BACA) strain genomes.</title>
        <authorList>
            <person name="Luz R."/>
            <person name="Cordeiro R."/>
            <person name="Fonseca A."/>
            <person name="Goncalves V."/>
        </authorList>
    </citation>
    <scope>NUCLEOTIDE SEQUENCE</scope>
    <source>
        <strain evidence="1">BACA0141</strain>
    </source>
</reference>
<dbReference type="RefSeq" id="WP_330484538.1">
    <property type="nucleotide sequence ID" value="NZ_JAZBJZ010000064.1"/>
</dbReference>
<comment type="caution">
    <text evidence="1">The sequence shown here is derived from an EMBL/GenBank/DDBJ whole genome shotgun (WGS) entry which is preliminary data.</text>
</comment>
<dbReference type="AlphaFoldDB" id="A0AAW9PUZ5"/>
<evidence type="ECO:0000313" key="1">
    <source>
        <dbReference type="EMBL" id="MEE3718107.1"/>
    </source>
</evidence>
<dbReference type="Proteomes" id="UP001333818">
    <property type="component" value="Unassembled WGS sequence"/>
</dbReference>
<protein>
    <submittedName>
        <fullName evidence="1">Uncharacterized protein</fullName>
    </submittedName>
</protein>
<sequence length="141" mass="16328">MSSGWAYSEFEVSKLFKLAWKDDEANANRPERDDLILLRQHGYVTHLVKVLNRQAEFEDWQGNYNIYRIVEVLWVIDCSKPPHAAKADVIFDFPEVLDFMGGNAMKLEELPTFKRSWESRGGLNAFQDHVKSRLLGISNPI</sequence>
<organism evidence="1 2">
    <name type="scientific">Tumidithrix elongata BACA0141</name>
    <dbReference type="NCBI Taxonomy" id="2716417"/>
    <lineage>
        <taxon>Bacteria</taxon>
        <taxon>Bacillati</taxon>
        <taxon>Cyanobacteriota</taxon>
        <taxon>Cyanophyceae</taxon>
        <taxon>Pseudanabaenales</taxon>
        <taxon>Pseudanabaenaceae</taxon>
        <taxon>Tumidithrix</taxon>
        <taxon>Tumidithrix elongata</taxon>
    </lineage>
</organism>
<accession>A0AAW9PUZ5</accession>
<evidence type="ECO:0000313" key="2">
    <source>
        <dbReference type="Proteomes" id="UP001333818"/>
    </source>
</evidence>
<dbReference type="EMBL" id="JAZBJZ010000064">
    <property type="protein sequence ID" value="MEE3718107.1"/>
    <property type="molecule type" value="Genomic_DNA"/>
</dbReference>
<keyword evidence="2" id="KW-1185">Reference proteome</keyword>